<dbReference type="InterPro" id="IPR008920">
    <property type="entry name" value="TF_FadR/GntR_C"/>
</dbReference>
<dbReference type="GO" id="GO:0043565">
    <property type="term" value="F:sequence-specific DNA binding"/>
    <property type="evidence" value="ECO:0007669"/>
    <property type="project" value="InterPro"/>
</dbReference>
<dbReference type="InterPro" id="IPR036390">
    <property type="entry name" value="WH_DNA-bd_sf"/>
</dbReference>
<dbReference type="PROSITE" id="PS50949">
    <property type="entry name" value="HTH_GNTR"/>
    <property type="match status" value="1"/>
</dbReference>
<evidence type="ECO:0000256" key="1">
    <source>
        <dbReference type="ARBA" id="ARBA00023015"/>
    </source>
</evidence>
<evidence type="ECO:0000313" key="5">
    <source>
        <dbReference type="EMBL" id="GAP34953.1"/>
    </source>
</evidence>
<keyword evidence="3" id="KW-0804">Transcription</keyword>
<dbReference type="SMART" id="SM00345">
    <property type="entry name" value="HTH_GNTR"/>
    <property type="match status" value="1"/>
</dbReference>
<keyword evidence="6" id="KW-1185">Reference proteome</keyword>
<dbReference type="Proteomes" id="UP000037660">
    <property type="component" value="Unassembled WGS sequence"/>
</dbReference>
<keyword evidence="1" id="KW-0805">Transcription regulation</keyword>
<protein>
    <submittedName>
        <fullName evidence="5">Transcriptional regulator, GntR family</fullName>
    </submittedName>
</protein>
<dbReference type="Pfam" id="PF07729">
    <property type="entry name" value="FCD"/>
    <property type="match status" value="1"/>
</dbReference>
<name>A0A0K8NX50_PISS1</name>
<dbReference type="InterPro" id="IPR000485">
    <property type="entry name" value="AsnC-type_HTH_dom"/>
</dbReference>
<feature type="domain" description="HTH gntR-type" evidence="4">
    <location>
        <begin position="13"/>
        <end position="80"/>
    </location>
</feature>
<dbReference type="Gene3D" id="1.10.10.10">
    <property type="entry name" value="Winged helix-like DNA-binding domain superfamily/Winged helix DNA-binding domain"/>
    <property type="match status" value="1"/>
</dbReference>
<accession>A0A0K8NX50</accession>
<dbReference type="PANTHER" id="PTHR43537:SF45">
    <property type="entry name" value="GNTR FAMILY REGULATORY PROTEIN"/>
    <property type="match status" value="1"/>
</dbReference>
<dbReference type="SMART" id="SM00895">
    <property type="entry name" value="FCD"/>
    <property type="match status" value="1"/>
</dbReference>
<dbReference type="InterPro" id="IPR036388">
    <property type="entry name" value="WH-like_DNA-bd_sf"/>
</dbReference>
<dbReference type="PANTHER" id="PTHR43537">
    <property type="entry name" value="TRANSCRIPTIONAL REGULATOR, GNTR FAMILY"/>
    <property type="match status" value="1"/>
</dbReference>
<dbReference type="SUPFAM" id="SSF46785">
    <property type="entry name" value="Winged helix' DNA-binding domain"/>
    <property type="match status" value="1"/>
</dbReference>
<dbReference type="PRINTS" id="PR00035">
    <property type="entry name" value="HTHGNTR"/>
</dbReference>
<dbReference type="CDD" id="cd07377">
    <property type="entry name" value="WHTH_GntR"/>
    <property type="match status" value="1"/>
</dbReference>
<keyword evidence="2" id="KW-0238">DNA-binding</keyword>
<evidence type="ECO:0000259" key="4">
    <source>
        <dbReference type="PROSITE" id="PS50949"/>
    </source>
</evidence>
<evidence type="ECO:0000256" key="2">
    <source>
        <dbReference type="ARBA" id="ARBA00023125"/>
    </source>
</evidence>
<dbReference type="PRINTS" id="PR00033">
    <property type="entry name" value="HTHASNC"/>
</dbReference>
<dbReference type="InterPro" id="IPR011711">
    <property type="entry name" value="GntR_C"/>
</dbReference>
<proteinExistence type="predicted"/>
<dbReference type="SUPFAM" id="SSF48008">
    <property type="entry name" value="GntR ligand-binding domain-like"/>
    <property type="match status" value="1"/>
</dbReference>
<sequence>MRTLSALAEPPRANLADQVYARLKADMHDFTLIPGDRLSEAEIGSRLGVSRTPVREALFRLRNEGFLAVEAKTGWFVKPLDFGRLDELYDLRITLELASIVKLCTHGPQDPAELDALKEVWLVPASERCADAREVGMRDERFHATLVHAAGNGEITRVHWDVTERIRIIRQLDFTRSDRIDATYAEHAKILRAVLQRKPDQAQLLLKSHVEQSKTEVRKITLHTLHEARARLRPAG</sequence>
<dbReference type="STRING" id="1547922.ISF6_0503"/>
<organism evidence="5 6">
    <name type="scientific">Piscinibacter sakaiensis</name>
    <name type="common">Ideonella sakaiensis</name>
    <dbReference type="NCBI Taxonomy" id="1547922"/>
    <lineage>
        <taxon>Bacteria</taxon>
        <taxon>Pseudomonadati</taxon>
        <taxon>Pseudomonadota</taxon>
        <taxon>Betaproteobacteria</taxon>
        <taxon>Burkholderiales</taxon>
        <taxon>Sphaerotilaceae</taxon>
        <taxon>Piscinibacter</taxon>
    </lineage>
</organism>
<dbReference type="InterPro" id="IPR000524">
    <property type="entry name" value="Tscrpt_reg_HTH_GntR"/>
</dbReference>
<comment type="caution">
    <text evidence="5">The sequence shown here is derived from an EMBL/GenBank/DDBJ whole genome shotgun (WGS) entry which is preliminary data.</text>
</comment>
<evidence type="ECO:0000256" key="3">
    <source>
        <dbReference type="ARBA" id="ARBA00023163"/>
    </source>
</evidence>
<dbReference type="GO" id="GO:0003700">
    <property type="term" value="F:DNA-binding transcription factor activity"/>
    <property type="evidence" value="ECO:0007669"/>
    <property type="project" value="InterPro"/>
</dbReference>
<dbReference type="Pfam" id="PF00392">
    <property type="entry name" value="GntR"/>
    <property type="match status" value="1"/>
</dbReference>
<dbReference type="OrthoDB" id="9799812at2"/>
<dbReference type="Gene3D" id="1.20.120.530">
    <property type="entry name" value="GntR ligand-binding domain-like"/>
    <property type="match status" value="1"/>
</dbReference>
<gene>
    <name evidence="5" type="ORF">ISF6_0503</name>
</gene>
<reference evidence="5 6" key="2">
    <citation type="journal article" date="2016" name="Science">
        <title>A bacterium that degrades and assimilates poly(ethylene terephthalate).</title>
        <authorList>
            <person name="Yoshida S."/>
            <person name="Hiraga K."/>
            <person name="Takehana T."/>
            <person name="Taniguchi I."/>
            <person name="Yamaji H."/>
            <person name="Maeda Y."/>
            <person name="Toyohara K."/>
            <person name="Miyamoto K."/>
            <person name="Kimura Y."/>
            <person name="Oda K."/>
        </authorList>
    </citation>
    <scope>NUCLEOTIDE SEQUENCE [LARGE SCALE GENOMIC DNA]</scope>
    <source>
        <strain evidence="6">NBRC 110686 / TISTR 2288 / 201-F6</strain>
    </source>
</reference>
<dbReference type="EMBL" id="BBYR01000012">
    <property type="protein sequence ID" value="GAP34953.1"/>
    <property type="molecule type" value="Genomic_DNA"/>
</dbReference>
<reference evidence="6" key="1">
    <citation type="submission" date="2015-07" db="EMBL/GenBank/DDBJ databases">
        <title>Discovery of a poly(ethylene terephthalate assimilation.</title>
        <authorList>
            <person name="Yoshida S."/>
            <person name="Hiraga K."/>
            <person name="Takehana T."/>
            <person name="Taniguchi I."/>
            <person name="Yamaji H."/>
            <person name="Maeda Y."/>
            <person name="Toyohara K."/>
            <person name="Miyamoto K."/>
            <person name="Kimura Y."/>
            <person name="Oda K."/>
        </authorList>
    </citation>
    <scope>NUCLEOTIDE SEQUENCE [LARGE SCALE GENOMIC DNA]</scope>
    <source>
        <strain evidence="6">NBRC 110686 / TISTR 2288 / 201-F6</strain>
    </source>
</reference>
<dbReference type="AlphaFoldDB" id="A0A0K8NX50"/>
<dbReference type="RefSeq" id="WP_082368026.1">
    <property type="nucleotide sequence ID" value="NZ_BBYR01000012.1"/>
</dbReference>
<evidence type="ECO:0000313" key="6">
    <source>
        <dbReference type="Proteomes" id="UP000037660"/>
    </source>
</evidence>